<gene>
    <name evidence="1" type="ORF">DAPK24_053630</name>
</gene>
<dbReference type="Gene3D" id="3.90.1410.10">
    <property type="entry name" value="set domain protein methyltransferase, domain 1"/>
    <property type="match status" value="1"/>
</dbReference>
<dbReference type="InterPro" id="IPR046341">
    <property type="entry name" value="SET_dom_sf"/>
</dbReference>
<name>A0AAV5RBU9_PICKL</name>
<dbReference type="GO" id="GO:0005634">
    <property type="term" value="C:nucleus"/>
    <property type="evidence" value="ECO:0007669"/>
    <property type="project" value="TreeGrafter"/>
</dbReference>
<accession>A0AAV5RBU9</accession>
<sequence length="591" mass="68382">MSLEKLNNLLDWAKSNGSYINENLSFENVKDHGISCIINDSLTKEDVSKGLIKIPQKLMLLPDQSIEFFQNEFPNVENKTYNKDIEMIFLLSKLKFDKKDETIVNGENLNKKFKPYIDYLPDNGIETGNPIFWNMEEKDLLDGTDAHIFMKRNFLKDLEDWKSIVSQLDIAKYPLLKDELLEYEAFKMGPNGGVAVNYLLNIKEISWTSFTAYLWSNCILKSRAFPFVMFDKENNCAFLLPIVDLLNTDDEQKSRCKWETETIDDDDKYFVFKTLDPLEKLNKKCELYNNYGDKSNGEYLLNYGFCLKGNKFDSTTLSLKVDSSVIEGAKAYGVKIPKDSTLDSVNFVINKNSQLSEDLLNFFSYLVKLRSEKKGFTSRMKLEGLSQLKAIIKTKLKTIKQLDVTPSEKVTISHAKTIKIYRKSQKEIFQESLENIEKSEKKLILHVKPLSFKKAMANDKTFFNAFLLVFGTRTYNDLIEKGILDHAVLLWIMRIANKEVYPLEEQSNFPSFILKEFENVKKTVVIDNDDINEYLPLYETLFPSLCKKIPAVFDRGNWTLNHLIFAATVADRLTYKRETNGEVFFIDPKGV</sequence>
<dbReference type="AlphaFoldDB" id="A0AAV5RBU9"/>
<comment type="caution">
    <text evidence="1">The sequence shown here is derived from an EMBL/GenBank/DDBJ whole genome shotgun (WGS) entry which is preliminary data.</text>
</comment>
<dbReference type="Proteomes" id="UP001378960">
    <property type="component" value="Unassembled WGS sequence"/>
</dbReference>
<evidence type="ECO:0000313" key="1">
    <source>
        <dbReference type="EMBL" id="GMM48765.1"/>
    </source>
</evidence>
<keyword evidence="2" id="KW-1185">Reference proteome</keyword>
<protein>
    <submittedName>
        <fullName evidence="1">Protein-lysine N-methyltransferase</fullName>
    </submittedName>
</protein>
<dbReference type="EMBL" id="BTGB01000009">
    <property type="protein sequence ID" value="GMM48765.1"/>
    <property type="molecule type" value="Genomic_DNA"/>
</dbReference>
<dbReference type="SUPFAM" id="SSF82199">
    <property type="entry name" value="SET domain"/>
    <property type="match status" value="1"/>
</dbReference>
<organism evidence="1 2">
    <name type="scientific">Pichia kluyveri</name>
    <name type="common">Yeast</name>
    <dbReference type="NCBI Taxonomy" id="36015"/>
    <lineage>
        <taxon>Eukaryota</taxon>
        <taxon>Fungi</taxon>
        <taxon>Dikarya</taxon>
        <taxon>Ascomycota</taxon>
        <taxon>Saccharomycotina</taxon>
        <taxon>Pichiomycetes</taxon>
        <taxon>Pichiales</taxon>
        <taxon>Pichiaceae</taxon>
        <taxon>Pichia</taxon>
    </lineage>
</organism>
<dbReference type="InterPro" id="IPR050600">
    <property type="entry name" value="SETD3_SETD6_MTase"/>
</dbReference>
<dbReference type="PANTHER" id="PTHR13271:SF147">
    <property type="entry name" value="PROTEIN-LYSINE N-METHYLTRANSFERASE EFM1-RELATED"/>
    <property type="match status" value="1"/>
</dbReference>
<dbReference type="GO" id="GO:0016279">
    <property type="term" value="F:protein-lysine N-methyltransferase activity"/>
    <property type="evidence" value="ECO:0007669"/>
    <property type="project" value="TreeGrafter"/>
</dbReference>
<reference evidence="1 2" key="1">
    <citation type="journal article" date="2023" name="Elife">
        <title>Identification of key yeast species and microbe-microbe interactions impacting larval growth of Drosophila in the wild.</title>
        <authorList>
            <person name="Mure A."/>
            <person name="Sugiura Y."/>
            <person name="Maeda R."/>
            <person name="Honda K."/>
            <person name="Sakurai N."/>
            <person name="Takahashi Y."/>
            <person name="Watada M."/>
            <person name="Katoh T."/>
            <person name="Gotoh A."/>
            <person name="Gotoh Y."/>
            <person name="Taniguchi I."/>
            <person name="Nakamura K."/>
            <person name="Hayashi T."/>
            <person name="Katayama T."/>
            <person name="Uemura T."/>
            <person name="Hattori Y."/>
        </authorList>
    </citation>
    <scope>NUCLEOTIDE SEQUENCE [LARGE SCALE GENOMIC DNA]</scope>
    <source>
        <strain evidence="1 2">PK-24</strain>
    </source>
</reference>
<proteinExistence type="predicted"/>
<evidence type="ECO:0000313" key="2">
    <source>
        <dbReference type="Proteomes" id="UP001378960"/>
    </source>
</evidence>
<dbReference type="PANTHER" id="PTHR13271">
    <property type="entry name" value="UNCHARACTERIZED PUTATIVE METHYLTRANSFERASE"/>
    <property type="match status" value="1"/>
</dbReference>